<dbReference type="EMBL" id="MSIF01000016">
    <property type="protein sequence ID" value="OLF07419.1"/>
    <property type="molecule type" value="Genomic_DNA"/>
</dbReference>
<dbReference type="InterPro" id="IPR035906">
    <property type="entry name" value="MetI-like_sf"/>
</dbReference>
<evidence type="ECO:0000313" key="11">
    <source>
        <dbReference type="Proteomes" id="UP000185696"/>
    </source>
</evidence>
<dbReference type="Pfam" id="PF00528">
    <property type="entry name" value="BPD_transp_1"/>
    <property type="match status" value="1"/>
</dbReference>
<evidence type="ECO:0000256" key="4">
    <source>
        <dbReference type="ARBA" id="ARBA00022692"/>
    </source>
</evidence>
<evidence type="ECO:0000256" key="1">
    <source>
        <dbReference type="ARBA" id="ARBA00004651"/>
    </source>
</evidence>
<dbReference type="PANTHER" id="PTHR30151">
    <property type="entry name" value="ALKANE SULFONATE ABC TRANSPORTER-RELATED, MEMBRANE SUBUNIT"/>
    <property type="match status" value="1"/>
</dbReference>
<feature type="transmembrane region" description="Helical" evidence="7">
    <location>
        <begin position="142"/>
        <end position="161"/>
    </location>
</feature>
<dbReference type="PROSITE" id="PS50928">
    <property type="entry name" value="ABC_TM1"/>
    <property type="match status" value="1"/>
</dbReference>
<comment type="caution">
    <text evidence="10">The sequence shown here is derived from an EMBL/GenBank/DDBJ whole genome shotgun (WGS) entry which is preliminary data.</text>
</comment>
<keyword evidence="5 7" id="KW-1133">Transmembrane helix</keyword>
<comment type="subcellular location">
    <subcellularLocation>
        <location evidence="1 7">Cell membrane</location>
        <topology evidence="1 7">Multi-pass membrane protein</topology>
    </subcellularLocation>
</comment>
<evidence type="ECO:0000259" key="9">
    <source>
        <dbReference type="PROSITE" id="PS50928"/>
    </source>
</evidence>
<dbReference type="InterPro" id="IPR000515">
    <property type="entry name" value="MetI-like"/>
</dbReference>
<accession>A0A7Z1AW15</accession>
<dbReference type="CDD" id="cd06261">
    <property type="entry name" value="TM_PBP2"/>
    <property type="match status" value="1"/>
</dbReference>
<name>A0A7Z1AW15_9PSEU</name>
<comment type="similarity">
    <text evidence="7">Belongs to the binding-protein-dependent transport system permease family.</text>
</comment>
<gene>
    <name evidence="10" type="ORF">BLA60_27480</name>
</gene>
<evidence type="ECO:0000256" key="5">
    <source>
        <dbReference type="ARBA" id="ARBA00022989"/>
    </source>
</evidence>
<keyword evidence="11" id="KW-1185">Reference proteome</keyword>
<reference evidence="10 11" key="1">
    <citation type="submission" date="2016-12" db="EMBL/GenBank/DDBJ databases">
        <title>The draft genome sequence of Actinophytocola xinjiangensis.</title>
        <authorList>
            <person name="Wang W."/>
            <person name="Yuan L."/>
        </authorList>
    </citation>
    <scope>NUCLEOTIDE SEQUENCE [LARGE SCALE GENOMIC DNA]</scope>
    <source>
        <strain evidence="10 11">CGMCC 4.4663</strain>
    </source>
</reference>
<sequence>MVTTEVKAREGRRTRRGGNARGAPSRWIAPVVTIVVVIALWQLVVVAFGIPNYVIASPVDVGRELVASWDMLMANLWPTALETVLGFLLGNVVAILIAVVFVHWKTAERSLFPLVIFVRTVPIVAVAPILVVIFGTGYLPKILVAALISFFPTLVNMVRGLEAVQRQTMELLRVLSATRRETFFKVRLYTSLPYLFSSLKISATSSVIGAVVGEWVGAQEGLGYLIIQSTFNFNVPLLYATMVVTSVFATLFFLLIGFVESRVVTWAPKTEF</sequence>
<keyword evidence="2 7" id="KW-0813">Transport</keyword>
<feature type="transmembrane region" description="Helical" evidence="7">
    <location>
        <begin position="76"/>
        <end position="102"/>
    </location>
</feature>
<keyword evidence="4 7" id="KW-0812">Transmembrane</keyword>
<dbReference type="Proteomes" id="UP000185696">
    <property type="component" value="Unassembled WGS sequence"/>
</dbReference>
<evidence type="ECO:0000256" key="2">
    <source>
        <dbReference type="ARBA" id="ARBA00022448"/>
    </source>
</evidence>
<dbReference type="RefSeq" id="WP_075136011.1">
    <property type="nucleotide sequence ID" value="NZ_MSIF01000016.1"/>
</dbReference>
<dbReference type="Gene3D" id="1.10.3720.10">
    <property type="entry name" value="MetI-like"/>
    <property type="match status" value="1"/>
</dbReference>
<evidence type="ECO:0000256" key="6">
    <source>
        <dbReference type="ARBA" id="ARBA00023136"/>
    </source>
</evidence>
<feature type="transmembrane region" description="Helical" evidence="7">
    <location>
        <begin position="31"/>
        <end position="56"/>
    </location>
</feature>
<dbReference type="PANTHER" id="PTHR30151:SF20">
    <property type="entry name" value="ABC TRANSPORTER PERMEASE PROTEIN HI_0355-RELATED"/>
    <property type="match status" value="1"/>
</dbReference>
<feature type="transmembrane region" description="Helical" evidence="7">
    <location>
        <begin position="194"/>
        <end position="217"/>
    </location>
</feature>
<dbReference type="SUPFAM" id="SSF161098">
    <property type="entry name" value="MetI-like"/>
    <property type="match status" value="1"/>
</dbReference>
<organism evidence="10 11">
    <name type="scientific">Actinophytocola xinjiangensis</name>
    <dbReference type="NCBI Taxonomy" id="485602"/>
    <lineage>
        <taxon>Bacteria</taxon>
        <taxon>Bacillati</taxon>
        <taxon>Actinomycetota</taxon>
        <taxon>Actinomycetes</taxon>
        <taxon>Pseudonocardiales</taxon>
        <taxon>Pseudonocardiaceae</taxon>
    </lineage>
</organism>
<feature type="transmembrane region" description="Helical" evidence="7">
    <location>
        <begin position="237"/>
        <end position="259"/>
    </location>
</feature>
<dbReference type="GO" id="GO:0055085">
    <property type="term" value="P:transmembrane transport"/>
    <property type="evidence" value="ECO:0007669"/>
    <property type="project" value="InterPro"/>
</dbReference>
<evidence type="ECO:0000256" key="7">
    <source>
        <dbReference type="RuleBase" id="RU363032"/>
    </source>
</evidence>
<evidence type="ECO:0000313" key="10">
    <source>
        <dbReference type="EMBL" id="OLF07419.1"/>
    </source>
</evidence>
<feature type="transmembrane region" description="Helical" evidence="7">
    <location>
        <begin position="114"/>
        <end position="136"/>
    </location>
</feature>
<protein>
    <submittedName>
        <fullName evidence="10">ABC transporter permease</fullName>
    </submittedName>
</protein>
<dbReference type="AlphaFoldDB" id="A0A7Z1AW15"/>
<keyword evidence="3" id="KW-1003">Cell membrane</keyword>
<evidence type="ECO:0000256" key="3">
    <source>
        <dbReference type="ARBA" id="ARBA00022475"/>
    </source>
</evidence>
<feature type="region of interest" description="Disordered" evidence="8">
    <location>
        <begin position="1"/>
        <end position="23"/>
    </location>
</feature>
<feature type="domain" description="ABC transmembrane type-1" evidence="9">
    <location>
        <begin position="72"/>
        <end position="260"/>
    </location>
</feature>
<keyword evidence="6 7" id="KW-0472">Membrane</keyword>
<feature type="compositionally biased region" description="Basic and acidic residues" evidence="8">
    <location>
        <begin position="1"/>
        <end position="11"/>
    </location>
</feature>
<evidence type="ECO:0000256" key="8">
    <source>
        <dbReference type="SAM" id="MobiDB-lite"/>
    </source>
</evidence>
<proteinExistence type="inferred from homology"/>
<dbReference type="GO" id="GO:0005886">
    <property type="term" value="C:plasma membrane"/>
    <property type="evidence" value="ECO:0007669"/>
    <property type="project" value="UniProtKB-SubCell"/>
</dbReference>